<feature type="region of interest" description="Disordered" evidence="1">
    <location>
        <begin position="1"/>
        <end position="37"/>
    </location>
</feature>
<feature type="compositionally biased region" description="Basic residues" evidence="1">
    <location>
        <begin position="18"/>
        <end position="28"/>
    </location>
</feature>
<protein>
    <submittedName>
        <fullName evidence="2">Uncharacterized protein</fullName>
    </submittedName>
</protein>
<dbReference type="InParanoid" id="A0A1E7FSF4"/>
<dbReference type="Gene3D" id="3.30.70.2850">
    <property type="match status" value="1"/>
</dbReference>
<dbReference type="EMBL" id="KV784354">
    <property type="protein sequence ID" value="OEU21068.1"/>
    <property type="molecule type" value="Genomic_DNA"/>
</dbReference>
<evidence type="ECO:0000256" key="1">
    <source>
        <dbReference type="SAM" id="MobiDB-lite"/>
    </source>
</evidence>
<keyword evidence="3" id="KW-1185">Reference proteome</keyword>
<feature type="compositionally biased region" description="Polar residues" evidence="1">
    <location>
        <begin position="1"/>
        <end position="16"/>
    </location>
</feature>
<feature type="region of interest" description="Disordered" evidence="1">
    <location>
        <begin position="93"/>
        <end position="149"/>
    </location>
</feature>
<gene>
    <name evidence="2" type="ORF">FRACYDRAFT_234694</name>
</gene>
<feature type="compositionally biased region" description="Basic and acidic residues" evidence="1">
    <location>
        <begin position="113"/>
        <end position="123"/>
    </location>
</feature>
<accession>A0A1E7FSF4</accession>
<evidence type="ECO:0000313" key="3">
    <source>
        <dbReference type="Proteomes" id="UP000095751"/>
    </source>
</evidence>
<name>A0A1E7FSF4_9STRA</name>
<dbReference type="KEGG" id="fcy:FRACYDRAFT_234694"/>
<reference evidence="2 3" key="1">
    <citation type="submission" date="2016-09" db="EMBL/GenBank/DDBJ databases">
        <title>Extensive genetic diversity and differential bi-allelic expression allows diatom success in the polar Southern Ocean.</title>
        <authorList>
            <consortium name="DOE Joint Genome Institute"/>
            <person name="Mock T."/>
            <person name="Otillar R.P."/>
            <person name="Strauss J."/>
            <person name="Dupont C."/>
            <person name="Frickenhaus S."/>
            <person name="Maumus F."/>
            <person name="Mcmullan M."/>
            <person name="Sanges R."/>
            <person name="Schmutz J."/>
            <person name="Toseland A."/>
            <person name="Valas R."/>
            <person name="Veluchamy A."/>
            <person name="Ward B.J."/>
            <person name="Allen A."/>
            <person name="Barry K."/>
            <person name="Falciatore A."/>
            <person name="Ferrante M."/>
            <person name="Fortunato A.E."/>
            <person name="Gloeckner G."/>
            <person name="Gruber A."/>
            <person name="Hipkin R."/>
            <person name="Janech M."/>
            <person name="Kroth P."/>
            <person name="Leese F."/>
            <person name="Lindquist E."/>
            <person name="Lyon B.R."/>
            <person name="Martin J."/>
            <person name="Mayer C."/>
            <person name="Parker M."/>
            <person name="Quesneville H."/>
            <person name="Raymond J."/>
            <person name="Uhlig C."/>
            <person name="Valentin K.U."/>
            <person name="Worden A.Z."/>
            <person name="Armbrust E.V."/>
            <person name="Bowler C."/>
            <person name="Green B."/>
            <person name="Moulton V."/>
            <person name="Van Oosterhout C."/>
            <person name="Grigoriev I."/>
        </authorList>
    </citation>
    <scope>NUCLEOTIDE SEQUENCE [LARGE SCALE GENOMIC DNA]</scope>
    <source>
        <strain evidence="2 3">CCMP1102</strain>
    </source>
</reference>
<dbReference type="AlphaFoldDB" id="A0A1E7FSF4"/>
<proteinExistence type="predicted"/>
<dbReference type="Proteomes" id="UP000095751">
    <property type="component" value="Unassembled WGS sequence"/>
</dbReference>
<feature type="compositionally biased region" description="Acidic residues" evidence="1">
    <location>
        <begin position="95"/>
        <end position="112"/>
    </location>
</feature>
<organism evidence="2 3">
    <name type="scientific">Fragilariopsis cylindrus CCMP1102</name>
    <dbReference type="NCBI Taxonomy" id="635003"/>
    <lineage>
        <taxon>Eukaryota</taxon>
        <taxon>Sar</taxon>
        <taxon>Stramenopiles</taxon>
        <taxon>Ochrophyta</taxon>
        <taxon>Bacillariophyta</taxon>
        <taxon>Bacillariophyceae</taxon>
        <taxon>Bacillariophycidae</taxon>
        <taxon>Bacillariales</taxon>
        <taxon>Bacillariaceae</taxon>
        <taxon>Fragilariopsis</taxon>
    </lineage>
</organism>
<evidence type="ECO:0000313" key="2">
    <source>
        <dbReference type="EMBL" id="OEU21068.1"/>
    </source>
</evidence>
<sequence>MIILSTSPKTMVSSIGNRRPRRRSRPRRMVSFSDDGYDDSNSTVAITICSVPSLSDFSEAEIKSIWYTQVEFRDMKQSCVKVLRKIIAGTLSLDSNDDDDEEEKDGDDDDDDTVKNREQDHENQNQNEEEEEETTRGLENKTPRGSKARKKNRFIAMEVVLDEQRRTWKQGKRNVDYEYIALLYHQISVHCQEKAYLIGKKDAKAA</sequence>